<comment type="cofactor">
    <cofactor evidence="1">
        <name>Mg(2+)</name>
        <dbReference type="ChEBI" id="CHEBI:18420"/>
    </cofactor>
</comment>
<accession>A0ABN8QDB6</accession>
<gene>
    <name evidence="4" type="ORF">PLOB_00003863</name>
</gene>
<comment type="caution">
    <text evidence="4">The sequence shown here is derived from an EMBL/GenBank/DDBJ whole genome shotgun (WGS) entry which is preliminary data.</text>
</comment>
<feature type="non-terminal residue" evidence="4">
    <location>
        <position position="1"/>
    </location>
</feature>
<dbReference type="PANTHER" id="PTHR10656">
    <property type="entry name" value="CELL FATE DETERMINING PROTEIN MAB21-RELATED"/>
    <property type="match status" value="1"/>
</dbReference>
<evidence type="ECO:0000313" key="4">
    <source>
        <dbReference type="EMBL" id="CAH3160016.1"/>
    </source>
</evidence>
<organism evidence="4 5">
    <name type="scientific">Porites lobata</name>
    <dbReference type="NCBI Taxonomy" id="104759"/>
    <lineage>
        <taxon>Eukaryota</taxon>
        <taxon>Metazoa</taxon>
        <taxon>Cnidaria</taxon>
        <taxon>Anthozoa</taxon>
        <taxon>Hexacorallia</taxon>
        <taxon>Scleractinia</taxon>
        <taxon>Fungiina</taxon>
        <taxon>Poritidae</taxon>
        <taxon>Porites</taxon>
    </lineage>
</organism>
<feature type="non-terminal residue" evidence="4">
    <location>
        <position position="586"/>
    </location>
</feature>
<evidence type="ECO:0000256" key="1">
    <source>
        <dbReference type="ARBA" id="ARBA00001946"/>
    </source>
</evidence>
<keyword evidence="5" id="KW-1185">Reference proteome</keyword>
<dbReference type="InterPro" id="IPR024810">
    <property type="entry name" value="MAB21L/cGLR"/>
</dbReference>
<dbReference type="SMART" id="SM01265">
    <property type="entry name" value="Mab-21"/>
    <property type="match status" value="1"/>
</dbReference>
<proteinExistence type="predicted"/>
<dbReference type="PANTHER" id="PTHR10656:SF70">
    <property type="entry name" value="PROTEIN MAB-21-RELATED"/>
    <property type="match status" value="1"/>
</dbReference>
<name>A0ABN8QDB6_9CNID</name>
<dbReference type="EMBL" id="CALNXK010000115">
    <property type="protein sequence ID" value="CAH3160016.1"/>
    <property type="molecule type" value="Genomic_DNA"/>
</dbReference>
<dbReference type="InterPro" id="IPR046906">
    <property type="entry name" value="Mab-21_HhH/H2TH-like"/>
</dbReference>
<dbReference type="Gene3D" id="1.10.1410.40">
    <property type="match status" value="1"/>
</dbReference>
<keyword evidence="2" id="KW-0067">ATP-binding</keyword>
<dbReference type="Pfam" id="PF20266">
    <property type="entry name" value="Mab-21_C"/>
    <property type="match status" value="1"/>
</dbReference>
<evidence type="ECO:0000313" key="5">
    <source>
        <dbReference type="Proteomes" id="UP001159405"/>
    </source>
</evidence>
<feature type="domain" description="Mab-21-like HhH/H2TH-like" evidence="3">
    <location>
        <begin position="336"/>
        <end position="397"/>
    </location>
</feature>
<reference evidence="4 5" key="1">
    <citation type="submission" date="2022-05" db="EMBL/GenBank/DDBJ databases">
        <authorList>
            <consortium name="Genoscope - CEA"/>
            <person name="William W."/>
        </authorList>
    </citation>
    <scope>NUCLEOTIDE SEQUENCE [LARGE SCALE GENOMIC DNA]</scope>
</reference>
<protein>
    <recommendedName>
        <fullName evidence="3">Mab-21-like HhH/H2TH-like domain-containing protein</fullName>
    </recommendedName>
</protein>
<evidence type="ECO:0000256" key="2">
    <source>
        <dbReference type="ARBA" id="ARBA00022840"/>
    </source>
</evidence>
<keyword evidence="2" id="KW-0547">Nucleotide-binding</keyword>
<dbReference type="Proteomes" id="UP001159405">
    <property type="component" value="Unassembled WGS sequence"/>
</dbReference>
<dbReference type="Gene3D" id="3.30.460.90">
    <property type="match status" value="1"/>
</dbReference>
<evidence type="ECO:0000259" key="3">
    <source>
        <dbReference type="Pfam" id="PF20266"/>
    </source>
</evidence>
<sequence>ATESLSPLDLFIRDLDERKGKLPYCQEVTDIQTSVEKFVKALLLGVEKKLPFYKTTLVNSGSFYEGTKVGKPDEFDYFVQLDNFSRPKDILYEELAHCMVIVIPSEAAVKKFRKFNPNCFHFEWKREVKSPFVEAFSCFLATGFKAFGLKILSHMLNRHGPAYTLELEWNGGEIYKGLKIKIDLSLAVKINSHSSTMAVDFESGAGKVVKSLLHTMPYYFAVSGYRMYRLSPSNIMKENDCCLRCSQSCLELSLFRDHFGPDGGPSVCLRVLKVLRDMTLPYAEDSYIRNLNRYKYNSVDKRESECIDKYVSKFFNDDEMPVSDSDIDPNEYGSTKWISSYTLKTLVLFEWSKNPEDEQWTGSNLTQRLVNILHNLLSALKKNKGIRSFWYKDYNALPKEGEAFLPGARNRVTIIRNCVSSLGNASNYCFENCVQTFTNILTMARQKRKLADFLHTALRKIFWDKVREVLEVSILADISDIDFLWGPDTFSDIYLQALLDKIAPEEDLVLTYYYECRNSERIVASGTVKKARELFQEIARERMNTLDNLPDYNLWSGDLKPDEIANLLKLLCENFKKDLEILWNKI</sequence>